<reference evidence="3 4" key="1">
    <citation type="submission" date="2016-10" db="EMBL/GenBank/DDBJ databases">
        <authorList>
            <person name="de Groot N.N."/>
        </authorList>
    </citation>
    <scope>NUCLEOTIDE SEQUENCE [LARGE SCALE GENOMIC DNA]</scope>
    <source>
        <strain evidence="3 4">DSM 17925</strain>
    </source>
</reference>
<sequence>MVGTTADAQGNASAQLYILASAPPDQTPFKDYLADHEIDRHFYFNDEILLLAERIDQLVGQDDAVEDRRRPNLERQLEIARADNNTALASHIEQILADLPAESNRFAREIASYEQQILAELDEVRAEYRQLAETLNDGRRAYVHHVGLLQYGSTRPAYSTGTDALGAPIGNSQMIAAQSMASNYERVWTDYKLLEQGICYTTTREALTNFVWGAIAAIATEIATAGIAKFVRIGRVLQWAARGRAGQMLIGRYNALKDRTKDILDRLRRTRRSERPRDLPNDGTTNTGTGPRAVTRTCATGACR</sequence>
<dbReference type="RefSeq" id="WP_089996820.1">
    <property type="nucleotide sequence ID" value="NZ_FOIZ01000002.1"/>
</dbReference>
<accession>A0A1I0RS52</accession>
<name>A0A1I0RS52_9RHOB</name>
<gene>
    <name evidence="3" type="ORF">SAMN04488515_3164</name>
</gene>
<proteinExistence type="predicted"/>
<keyword evidence="4" id="KW-1185">Reference proteome</keyword>
<dbReference type="EMBL" id="FOIZ01000002">
    <property type="protein sequence ID" value="SEW44167.1"/>
    <property type="molecule type" value="Genomic_DNA"/>
</dbReference>
<feature type="coiled-coil region" evidence="1">
    <location>
        <begin position="114"/>
        <end position="141"/>
    </location>
</feature>
<dbReference type="AlphaFoldDB" id="A0A1I0RS52"/>
<dbReference type="OrthoDB" id="9988991at2"/>
<evidence type="ECO:0000313" key="4">
    <source>
        <dbReference type="Proteomes" id="UP000199167"/>
    </source>
</evidence>
<evidence type="ECO:0000256" key="2">
    <source>
        <dbReference type="SAM" id="MobiDB-lite"/>
    </source>
</evidence>
<organism evidence="3 4">
    <name type="scientific">Cognatiyoonia koreensis</name>
    <dbReference type="NCBI Taxonomy" id="364200"/>
    <lineage>
        <taxon>Bacteria</taxon>
        <taxon>Pseudomonadati</taxon>
        <taxon>Pseudomonadota</taxon>
        <taxon>Alphaproteobacteria</taxon>
        <taxon>Rhodobacterales</taxon>
        <taxon>Paracoccaceae</taxon>
        <taxon>Cognatiyoonia</taxon>
    </lineage>
</organism>
<keyword evidence="1" id="KW-0175">Coiled coil</keyword>
<feature type="region of interest" description="Disordered" evidence="2">
    <location>
        <begin position="265"/>
        <end position="304"/>
    </location>
</feature>
<dbReference type="STRING" id="364200.SAMN04488515_3164"/>
<protein>
    <submittedName>
        <fullName evidence="3">Uncharacterized protein</fullName>
    </submittedName>
</protein>
<feature type="compositionally biased region" description="Basic and acidic residues" evidence="2">
    <location>
        <begin position="265"/>
        <end position="280"/>
    </location>
</feature>
<evidence type="ECO:0000256" key="1">
    <source>
        <dbReference type="SAM" id="Coils"/>
    </source>
</evidence>
<dbReference type="Proteomes" id="UP000199167">
    <property type="component" value="Unassembled WGS sequence"/>
</dbReference>
<evidence type="ECO:0000313" key="3">
    <source>
        <dbReference type="EMBL" id="SEW44167.1"/>
    </source>
</evidence>